<proteinExistence type="predicted"/>
<feature type="region of interest" description="Disordered" evidence="1">
    <location>
        <begin position="204"/>
        <end position="229"/>
    </location>
</feature>
<accession>A0A7R7VWG2</accession>
<dbReference type="AlphaFoldDB" id="A0A7R7VWG2"/>
<dbReference type="SMART" id="SM00320">
    <property type="entry name" value="WD40"/>
    <property type="match status" value="3"/>
</dbReference>
<evidence type="ECO:0000256" key="1">
    <source>
        <dbReference type="SAM" id="MobiDB-lite"/>
    </source>
</evidence>
<dbReference type="RefSeq" id="XP_043140554.1">
    <property type="nucleotide sequence ID" value="XM_043283256.1"/>
</dbReference>
<dbReference type="InterPro" id="IPR051959">
    <property type="entry name" value="PAK1-Kinase_Regulator"/>
</dbReference>
<dbReference type="Proteomes" id="UP000637239">
    <property type="component" value="Chromosome 7"/>
</dbReference>
<organism evidence="2 3">
    <name type="scientific">Aspergillus chevalieri</name>
    <name type="common">Eurotium chevalieri</name>
    <dbReference type="NCBI Taxonomy" id="182096"/>
    <lineage>
        <taxon>Eukaryota</taxon>
        <taxon>Fungi</taxon>
        <taxon>Dikarya</taxon>
        <taxon>Ascomycota</taxon>
        <taxon>Pezizomycotina</taxon>
        <taxon>Eurotiomycetes</taxon>
        <taxon>Eurotiomycetidae</taxon>
        <taxon>Eurotiales</taxon>
        <taxon>Aspergillaceae</taxon>
        <taxon>Aspergillus</taxon>
        <taxon>Aspergillus subgen. Aspergillus</taxon>
    </lineage>
</organism>
<name>A0A7R7VWG2_ASPCH</name>
<evidence type="ECO:0008006" key="4">
    <source>
        <dbReference type="Google" id="ProtNLM"/>
    </source>
</evidence>
<keyword evidence="3" id="KW-1185">Reference proteome</keyword>
<dbReference type="InterPro" id="IPR001680">
    <property type="entry name" value="WD40_rpt"/>
</dbReference>
<gene>
    <name evidence="2" type="ORF">ACHE_70875S</name>
</gene>
<dbReference type="KEGG" id="ache:ACHE_70875S"/>
<dbReference type="GeneID" id="66986390"/>
<protein>
    <recommendedName>
        <fullName evidence="4">60S ribosome biogenesis protein Mak11</fullName>
    </recommendedName>
</protein>
<dbReference type="Gene3D" id="2.130.10.10">
    <property type="entry name" value="YVTN repeat-like/Quinoprotein amine dehydrogenase"/>
    <property type="match status" value="2"/>
</dbReference>
<dbReference type="InterPro" id="IPR015943">
    <property type="entry name" value="WD40/YVTN_repeat-like_dom_sf"/>
</dbReference>
<dbReference type="PANTHER" id="PTHR44675:SF1">
    <property type="entry name" value="P21-ACTIVATED PROTEIN KINASE-INTERACTING PROTEIN 1"/>
    <property type="match status" value="1"/>
</dbReference>
<evidence type="ECO:0000313" key="2">
    <source>
        <dbReference type="EMBL" id="BCR92032.1"/>
    </source>
</evidence>
<dbReference type="Pfam" id="PF00400">
    <property type="entry name" value="WD40"/>
    <property type="match status" value="2"/>
</dbReference>
<feature type="region of interest" description="Disordered" evidence="1">
    <location>
        <begin position="1"/>
        <end position="29"/>
    </location>
</feature>
<feature type="region of interest" description="Disordered" evidence="1">
    <location>
        <begin position="471"/>
        <end position="500"/>
    </location>
</feature>
<dbReference type="EMBL" id="AP024422">
    <property type="protein sequence ID" value="BCR92032.1"/>
    <property type="molecule type" value="Genomic_DNA"/>
</dbReference>
<reference evidence="2" key="2">
    <citation type="submission" date="2021-02" db="EMBL/GenBank/DDBJ databases">
        <title>Aspergillus chevalieri M1 genome sequence.</title>
        <authorList>
            <person name="Kadooka C."/>
            <person name="Mori K."/>
            <person name="Futagami T."/>
        </authorList>
    </citation>
    <scope>NUCLEOTIDE SEQUENCE</scope>
    <source>
        <strain evidence="2">M1</strain>
    </source>
</reference>
<evidence type="ECO:0000313" key="3">
    <source>
        <dbReference type="Proteomes" id="UP000637239"/>
    </source>
</evidence>
<feature type="compositionally biased region" description="Basic and acidic residues" evidence="1">
    <location>
        <begin position="1"/>
        <end position="20"/>
    </location>
</feature>
<feature type="compositionally biased region" description="Acidic residues" evidence="1">
    <location>
        <begin position="474"/>
        <end position="500"/>
    </location>
</feature>
<sequence length="500" mass="54275">MAKRKREETAKDVQSSDKSSKAIKPATSQESSFDPVITVQIVTGSYERVLHGFTAGVSATAFTSEDTKESAVGSSHVQFADTFLFEAHSSAIRCLALSPAPKPDSTEPPRVILASGSTDERINLYSVSAAPPAVNDQYPSIPTLAGSKVLENPKNRELGSLLHHSASISGLHFPSRSKLLTCADDNTISVSKTRDWTVVSTIKAPRPKVQGRPSGDTAPPGGSPSGVNDFAVHPSMKLMLSVGRGEKCMRLWNLVTGKKAGVLNFTREMLQSVKEGKWSSGEGRKIEWNSKGEEFAVAFEWGAVVFGIDSTPTCRVMPNPRSKLHQMKYVTVDPSVEDASDLLTISTEDGRVIFYSTTKLREPENDPDSSIPFAEPIAQLGGRANGLPGRIKDFEVFSLKNEPTVKKDAFLVVTANSDGAVRVWLVDGKELKEQNDSEKAPTVSQVGKLLNTYETGNRITCMKAFVMLPAEDQSTLEDLDDEEDEEGEEEESSDEESDAE</sequence>
<dbReference type="PANTHER" id="PTHR44675">
    <property type="entry name" value="PAK1 INTERACTING PROTEIN 1"/>
    <property type="match status" value="1"/>
</dbReference>
<reference evidence="2" key="1">
    <citation type="submission" date="2021-01" db="EMBL/GenBank/DDBJ databases">
        <authorList>
            <consortium name="Aspergillus chevalieri M1 genome sequencing consortium"/>
            <person name="Kazuki M."/>
            <person name="Futagami T."/>
        </authorList>
    </citation>
    <scope>NUCLEOTIDE SEQUENCE</scope>
    <source>
        <strain evidence="2">M1</strain>
    </source>
</reference>
<dbReference type="SUPFAM" id="SSF50978">
    <property type="entry name" value="WD40 repeat-like"/>
    <property type="match status" value="1"/>
</dbReference>
<dbReference type="InterPro" id="IPR036322">
    <property type="entry name" value="WD40_repeat_dom_sf"/>
</dbReference>